<evidence type="ECO:0000313" key="2">
    <source>
        <dbReference type="EMBL" id="GBN51212.1"/>
    </source>
</evidence>
<evidence type="ECO:0000313" key="3">
    <source>
        <dbReference type="Proteomes" id="UP000499080"/>
    </source>
</evidence>
<evidence type="ECO:0000256" key="1">
    <source>
        <dbReference type="SAM" id="MobiDB-lite"/>
    </source>
</evidence>
<keyword evidence="3" id="KW-1185">Reference proteome</keyword>
<name>A0A4Y2PJB9_ARAVE</name>
<dbReference type="EMBL" id="BGPR01011415">
    <property type="protein sequence ID" value="GBN51212.1"/>
    <property type="molecule type" value="Genomic_DNA"/>
</dbReference>
<accession>A0A4Y2PJB9</accession>
<gene>
    <name evidence="2" type="ORF">AVEN_25104_1</name>
</gene>
<dbReference type="Proteomes" id="UP000499080">
    <property type="component" value="Unassembled WGS sequence"/>
</dbReference>
<comment type="caution">
    <text evidence="2">The sequence shown here is derived from an EMBL/GenBank/DDBJ whole genome shotgun (WGS) entry which is preliminary data.</text>
</comment>
<organism evidence="2 3">
    <name type="scientific">Araneus ventricosus</name>
    <name type="common">Orbweaver spider</name>
    <name type="synonym">Epeira ventricosa</name>
    <dbReference type="NCBI Taxonomy" id="182803"/>
    <lineage>
        <taxon>Eukaryota</taxon>
        <taxon>Metazoa</taxon>
        <taxon>Ecdysozoa</taxon>
        <taxon>Arthropoda</taxon>
        <taxon>Chelicerata</taxon>
        <taxon>Arachnida</taxon>
        <taxon>Araneae</taxon>
        <taxon>Araneomorphae</taxon>
        <taxon>Entelegynae</taxon>
        <taxon>Araneoidea</taxon>
        <taxon>Araneidae</taxon>
        <taxon>Araneus</taxon>
    </lineage>
</organism>
<proteinExistence type="predicted"/>
<feature type="region of interest" description="Disordered" evidence="1">
    <location>
        <begin position="193"/>
        <end position="218"/>
    </location>
</feature>
<dbReference type="AlphaFoldDB" id="A0A4Y2PJB9"/>
<reference evidence="2 3" key="1">
    <citation type="journal article" date="2019" name="Sci. Rep.">
        <title>Orb-weaving spider Araneus ventricosus genome elucidates the spidroin gene catalogue.</title>
        <authorList>
            <person name="Kono N."/>
            <person name="Nakamura H."/>
            <person name="Ohtoshi R."/>
            <person name="Moran D.A.P."/>
            <person name="Shinohara A."/>
            <person name="Yoshida Y."/>
            <person name="Fujiwara M."/>
            <person name="Mori M."/>
            <person name="Tomita M."/>
            <person name="Arakawa K."/>
        </authorList>
    </citation>
    <scope>NUCLEOTIDE SEQUENCE [LARGE SCALE GENOMIC DNA]</scope>
</reference>
<protein>
    <submittedName>
        <fullName evidence="2">Uncharacterized protein</fullName>
    </submittedName>
</protein>
<sequence>MILISGLKVPNPNDKNIEMVDSSSNTNELMENTNLSDPHIIPFDSEKGMKMELLLQYFNETCRQHNKNEDWKVKNVSKFLKGSALTHNSNYCLNICNFDYLCSVLTEKFLQPIAVNFALFPQHHLGKIDDLVKYLHEKLNCARQLGLAPQLILEGFTHGLPTQCKQLMTVQPPNTTTEWLTVATKLIKIQESSPEQNAVRNNEPPVRTKPNFSRRQQQKHFIYV</sequence>